<keyword evidence="6" id="KW-1185">Reference proteome</keyword>
<dbReference type="STRING" id="478820.A0A196SFP5"/>
<gene>
    <name evidence="5" type="ORF">AV274_2439</name>
</gene>
<dbReference type="PROSITE" id="PS50297">
    <property type="entry name" value="ANK_REP_REGION"/>
    <property type="match status" value="2"/>
</dbReference>
<dbReference type="InterPro" id="IPR002110">
    <property type="entry name" value="Ankyrin_rpt"/>
</dbReference>
<feature type="repeat" description="ANK" evidence="3">
    <location>
        <begin position="88"/>
        <end position="120"/>
    </location>
</feature>
<dbReference type="SUPFAM" id="SSF48403">
    <property type="entry name" value="Ankyrin repeat"/>
    <property type="match status" value="1"/>
</dbReference>
<evidence type="ECO:0000313" key="6">
    <source>
        <dbReference type="Proteomes" id="UP000078348"/>
    </source>
</evidence>
<proteinExistence type="predicted"/>
<keyword evidence="4" id="KW-1133">Transmembrane helix</keyword>
<dbReference type="InterPro" id="IPR036770">
    <property type="entry name" value="Ankyrin_rpt-contain_sf"/>
</dbReference>
<dbReference type="PANTHER" id="PTHR24198:SF165">
    <property type="entry name" value="ANKYRIN REPEAT-CONTAINING PROTEIN-RELATED"/>
    <property type="match status" value="1"/>
</dbReference>
<keyword evidence="2 3" id="KW-0040">ANK repeat</keyword>
<evidence type="ECO:0000256" key="3">
    <source>
        <dbReference type="PROSITE-ProRule" id="PRU00023"/>
    </source>
</evidence>
<dbReference type="Proteomes" id="UP000078348">
    <property type="component" value="Unassembled WGS sequence"/>
</dbReference>
<feature type="transmembrane region" description="Helical" evidence="4">
    <location>
        <begin position="305"/>
        <end position="321"/>
    </location>
</feature>
<evidence type="ECO:0000313" key="5">
    <source>
        <dbReference type="EMBL" id="OAO15833.1"/>
    </source>
</evidence>
<dbReference type="Gene3D" id="1.25.40.20">
    <property type="entry name" value="Ankyrin repeat-containing domain"/>
    <property type="match status" value="1"/>
</dbReference>
<dbReference type="Pfam" id="PF00023">
    <property type="entry name" value="Ank"/>
    <property type="match status" value="1"/>
</dbReference>
<evidence type="ECO:0000256" key="4">
    <source>
        <dbReference type="SAM" id="Phobius"/>
    </source>
</evidence>
<comment type="caution">
    <text evidence="5">The sequence shown here is derived from an EMBL/GenBank/DDBJ whole genome shotgun (WGS) entry which is preliminary data.</text>
</comment>
<evidence type="ECO:0000256" key="2">
    <source>
        <dbReference type="ARBA" id="ARBA00023043"/>
    </source>
</evidence>
<feature type="transmembrane region" description="Helical" evidence="4">
    <location>
        <begin position="383"/>
        <end position="405"/>
    </location>
</feature>
<dbReference type="Pfam" id="PF12796">
    <property type="entry name" value="Ank_2"/>
    <property type="match status" value="1"/>
</dbReference>
<name>A0A196SFP5_BLAHN</name>
<feature type="repeat" description="ANK" evidence="3">
    <location>
        <begin position="55"/>
        <end position="87"/>
    </location>
</feature>
<protein>
    <submittedName>
        <fullName evidence="5">Ankyrin repeat protein</fullName>
    </submittedName>
</protein>
<sequence>MDKGVASLSEGDTDSDGDNDTQYAFLLPLIEKNDLNELKQKLNMDGSKGSVLRVRGIPLLHSAITLNKYDIVKYFLESGSDVSCTNFRKQTCVIVASIVGNVNILNLLLKFGAKVEDRDSKGLTPIHYAAMNGKINILSFLTSKGAKLDVRDNKGETPLMAAAAENQLIAFQWLLNHRCRILDQDSRGRTVLHWSVSHGSYDVTEFILNSKYGPQLVRTVDFAVQTPLDVTIELLSHASGIEEKKLERVRSLLHSFLFHRVFYEMKDAIQHYLAFSFIPLLAILGFFVMVPLLLRTTALTTTMRACYLGLTLTVLLLWLYLCGSDPGQVVDKHGHLQKIGVTNVDLHKRYEMIMSGEQFMQNAVCATSHALHFQQKDYSVFDIVLTTFFFVNIGWMGVYCVYLWILQSWQISRNITTNEVINWRHYPYLLDEVQSDDRHKE</sequence>
<accession>A0A196SFP5</accession>
<reference evidence="5 6" key="1">
    <citation type="submission" date="2016-05" db="EMBL/GenBank/DDBJ databases">
        <title>Nuclear genome of Blastocystis sp. subtype 1 NandII.</title>
        <authorList>
            <person name="Gentekaki E."/>
            <person name="Curtis B."/>
            <person name="Stairs C."/>
            <person name="Eme L."/>
            <person name="Herman E."/>
            <person name="Klimes V."/>
            <person name="Arias M.C."/>
            <person name="Elias M."/>
            <person name="Hilliou F."/>
            <person name="Klute M."/>
            <person name="Malik S.-B."/>
            <person name="Pightling A."/>
            <person name="Rachubinski R."/>
            <person name="Salas D."/>
            <person name="Schlacht A."/>
            <person name="Suga H."/>
            <person name="Archibald J."/>
            <person name="Ball S.G."/>
            <person name="Clark G."/>
            <person name="Dacks J."/>
            <person name="Van Der Giezen M."/>
            <person name="Tsaousis A."/>
            <person name="Roger A."/>
        </authorList>
    </citation>
    <scope>NUCLEOTIDE SEQUENCE [LARGE SCALE GENOMIC DNA]</scope>
    <source>
        <strain evidence="6">ATCC 50177 / NandII</strain>
    </source>
</reference>
<dbReference type="SMART" id="SM00248">
    <property type="entry name" value="ANK"/>
    <property type="match status" value="5"/>
</dbReference>
<feature type="transmembrane region" description="Helical" evidence="4">
    <location>
        <begin position="272"/>
        <end position="293"/>
    </location>
</feature>
<keyword evidence="4" id="KW-0472">Membrane</keyword>
<dbReference type="EMBL" id="LXWW01000114">
    <property type="protein sequence ID" value="OAO15833.1"/>
    <property type="molecule type" value="Genomic_DNA"/>
</dbReference>
<dbReference type="PROSITE" id="PS50088">
    <property type="entry name" value="ANK_REPEAT"/>
    <property type="match status" value="3"/>
</dbReference>
<evidence type="ECO:0000256" key="1">
    <source>
        <dbReference type="ARBA" id="ARBA00022737"/>
    </source>
</evidence>
<feature type="repeat" description="ANK" evidence="3">
    <location>
        <begin position="121"/>
        <end position="153"/>
    </location>
</feature>
<keyword evidence="4" id="KW-0812">Transmembrane</keyword>
<organism evidence="5 6">
    <name type="scientific">Blastocystis sp. subtype 1 (strain ATCC 50177 / NandII)</name>
    <dbReference type="NCBI Taxonomy" id="478820"/>
    <lineage>
        <taxon>Eukaryota</taxon>
        <taxon>Sar</taxon>
        <taxon>Stramenopiles</taxon>
        <taxon>Bigyra</taxon>
        <taxon>Opalozoa</taxon>
        <taxon>Opalinata</taxon>
        <taxon>Blastocystidae</taxon>
        <taxon>Blastocystis</taxon>
    </lineage>
</organism>
<keyword evidence="1" id="KW-0677">Repeat</keyword>
<dbReference type="PANTHER" id="PTHR24198">
    <property type="entry name" value="ANKYRIN REPEAT AND PROTEIN KINASE DOMAIN-CONTAINING PROTEIN"/>
    <property type="match status" value="1"/>
</dbReference>
<dbReference type="AlphaFoldDB" id="A0A196SFP5"/>
<dbReference type="OrthoDB" id="58601at2759"/>